<dbReference type="Gene3D" id="3.40.50.2000">
    <property type="entry name" value="Glycogen Phosphorylase B"/>
    <property type="match status" value="2"/>
</dbReference>
<feature type="domain" description="UDP-N-acetylglucosamine 2-epimerase" evidence="6">
    <location>
        <begin position="26"/>
        <end position="364"/>
    </location>
</feature>
<dbReference type="Proteomes" id="UP000267077">
    <property type="component" value="Unassembled WGS sequence"/>
</dbReference>
<organism evidence="7 8">
    <name type="scientific">Dyella dinghuensis</name>
    <dbReference type="NCBI Taxonomy" id="1920169"/>
    <lineage>
        <taxon>Bacteria</taxon>
        <taxon>Pseudomonadati</taxon>
        <taxon>Pseudomonadota</taxon>
        <taxon>Gammaproteobacteria</taxon>
        <taxon>Lysobacterales</taxon>
        <taxon>Rhodanobacteraceae</taxon>
        <taxon>Dyella</taxon>
    </lineage>
</organism>
<dbReference type="AlphaFoldDB" id="A0A432LWV0"/>
<dbReference type="EC" id="5.1.3.14" evidence="4"/>
<evidence type="ECO:0000313" key="8">
    <source>
        <dbReference type="Proteomes" id="UP000267077"/>
    </source>
</evidence>
<evidence type="ECO:0000313" key="7">
    <source>
        <dbReference type="EMBL" id="RUL66407.1"/>
    </source>
</evidence>
<dbReference type="PANTHER" id="PTHR43174:SF2">
    <property type="entry name" value="UDP-N-ACETYLGLUCOSAMINE 2-EPIMERASE"/>
    <property type="match status" value="1"/>
</dbReference>
<evidence type="ECO:0000256" key="5">
    <source>
        <dbReference type="RuleBase" id="RU003513"/>
    </source>
</evidence>
<keyword evidence="1 5" id="KW-0413">Isomerase</keyword>
<evidence type="ECO:0000256" key="4">
    <source>
        <dbReference type="ARBA" id="ARBA00038858"/>
    </source>
</evidence>
<comment type="caution">
    <text evidence="7">The sequence shown here is derived from an EMBL/GenBank/DDBJ whole genome shotgun (WGS) entry which is preliminary data.</text>
</comment>
<comment type="similarity">
    <text evidence="3 5">Belongs to the UDP-N-acetylglucosamine 2-epimerase family.</text>
</comment>
<dbReference type="EMBL" id="RYZR01000003">
    <property type="protein sequence ID" value="RUL66407.1"/>
    <property type="molecule type" value="Genomic_DNA"/>
</dbReference>
<dbReference type="InterPro" id="IPR029767">
    <property type="entry name" value="WecB-like"/>
</dbReference>
<evidence type="ECO:0000259" key="6">
    <source>
        <dbReference type="Pfam" id="PF02350"/>
    </source>
</evidence>
<proteinExistence type="inferred from homology"/>
<keyword evidence="8" id="KW-1185">Reference proteome</keyword>
<reference evidence="7 8" key="1">
    <citation type="submission" date="2018-12" db="EMBL/GenBank/DDBJ databases">
        <title>Dyella dinghuensis sp. nov. DHOA06 and Dyella choica sp. nov. 4M-K27, isolated from forest soil.</title>
        <authorList>
            <person name="Qiu L.-H."/>
            <person name="Gao Z.-H."/>
        </authorList>
    </citation>
    <scope>NUCLEOTIDE SEQUENCE [LARGE SCALE GENOMIC DNA]</scope>
    <source>
        <strain evidence="7 8">DHOA06</strain>
    </source>
</reference>
<dbReference type="NCBIfam" id="TIGR00236">
    <property type="entry name" value="wecB"/>
    <property type="match status" value="1"/>
</dbReference>
<comment type="catalytic activity">
    <reaction evidence="2">
        <text>UDP-N-acetyl-alpha-D-glucosamine = UDP-N-acetyl-alpha-D-mannosamine</text>
        <dbReference type="Rhea" id="RHEA:17213"/>
        <dbReference type="ChEBI" id="CHEBI:57705"/>
        <dbReference type="ChEBI" id="CHEBI:68623"/>
        <dbReference type="EC" id="5.1.3.14"/>
    </reaction>
</comment>
<gene>
    <name evidence="7" type="ORF">EKH79_03205</name>
</gene>
<dbReference type="GO" id="GO:0008761">
    <property type="term" value="F:UDP-N-acetylglucosamine 2-epimerase activity"/>
    <property type="evidence" value="ECO:0007669"/>
    <property type="project" value="UniProtKB-EC"/>
</dbReference>
<name>A0A432LWV0_9GAMM</name>
<sequence length="394" mass="43875">MTSRKHVLCIVGTRPEGIKMAPVIVALQREPWARVSVLTTAQHRDLLDQVLRFFAIRPDVDLNVMRANQSLPQLTERLIGALNRTFARLTPDVVLAQGDTTTVMTAALVAFYRRIAFGHIEAGLRTHDLHNPFPEEMNRRMAGHLARWHFVPTERSRQNLLDEGVDKAQIHLTGNTVIDSLLQVAAYDHPLALPLDPSKRLILVTAHRRENFGEPFRAICRAIRMLVEKYPDTEVLYPVHPNPNILTVAHDLLGGHPRIHLCGPLDYTAFVEAQKRAYLILTDSGGVQEEAPALGKPVLVLRSETERPEAVDEGVVRLVGTDEVRIVAEASRLLEDAFAYQEVARGVSPYGDGHASERIVAVLRQALCVEPASVSPRDRNEILHATRTTAEVIA</sequence>
<evidence type="ECO:0000256" key="3">
    <source>
        <dbReference type="ARBA" id="ARBA00038209"/>
    </source>
</evidence>
<evidence type="ECO:0000256" key="1">
    <source>
        <dbReference type="ARBA" id="ARBA00023235"/>
    </source>
</evidence>
<dbReference type="OrthoDB" id="9803238at2"/>
<protein>
    <recommendedName>
        <fullName evidence="4">UDP-N-acetylglucosamine 2-epimerase (non-hydrolyzing)</fullName>
        <ecNumber evidence="4">5.1.3.14</ecNumber>
    </recommendedName>
</protein>
<evidence type="ECO:0000256" key="2">
    <source>
        <dbReference type="ARBA" id="ARBA00036080"/>
    </source>
</evidence>
<dbReference type="PANTHER" id="PTHR43174">
    <property type="entry name" value="UDP-N-ACETYLGLUCOSAMINE 2-EPIMERASE"/>
    <property type="match status" value="1"/>
</dbReference>
<accession>A0A432LWV0</accession>
<dbReference type="Pfam" id="PF02350">
    <property type="entry name" value="Epimerase_2"/>
    <property type="match status" value="1"/>
</dbReference>
<dbReference type="InterPro" id="IPR003331">
    <property type="entry name" value="UDP_GlcNAc_Epimerase_2_dom"/>
</dbReference>
<dbReference type="SUPFAM" id="SSF53756">
    <property type="entry name" value="UDP-Glycosyltransferase/glycogen phosphorylase"/>
    <property type="match status" value="1"/>
</dbReference>
<dbReference type="CDD" id="cd03786">
    <property type="entry name" value="GTB_UDP-GlcNAc_2-Epimerase"/>
    <property type="match status" value="1"/>
</dbReference>